<name>A0A4S4N1U6_9APHY</name>
<dbReference type="InterPro" id="IPR011388">
    <property type="entry name" value="DES1/DES2"/>
</dbReference>
<dbReference type="CDD" id="cd03508">
    <property type="entry name" value="Delta4-sphingolipid-FADS-like"/>
    <property type="match status" value="1"/>
</dbReference>
<dbReference type="UniPathway" id="UPA00222"/>
<protein>
    <recommendedName>
        <fullName evidence="8">Sphingolipid delta(4)-desaturase</fullName>
        <ecNumber evidence="8">1.14.19.17</ecNumber>
    </recommendedName>
</protein>
<feature type="domain" description="Sphingolipid delta4-desaturase N-terminal" evidence="11">
    <location>
        <begin position="53"/>
        <end position="91"/>
    </location>
</feature>
<dbReference type="Pfam" id="PF08557">
    <property type="entry name" value="Lipid_DES"/>
    <property type="match status" value="1"/>
</dbReference>
<evidence type="ECO:0000256" key="2">
    <source>
        <dbReference type="ARBA" id="ARBA00006146"/>
    </source>
</evidence>
<comment type="caution">
    <text evidence="12">The sequence shown here is derived from an EMBL/GenBank/DDBJ whole genome shotgun (WGS) entry which is preliminary data.</text>
</comment>
<evidence type="ECO:0000256" key="9">
    <source>
        <dbReference type="SAM" id="MobiDB-lite"/>
    </source>
</evidence>
<dbReference type="SMART" id="SM01269">
    <property type="entry name" value="Lipid_DES"/>
    <property type="match status" value="1"/>
</dbReference>
<proteinExistence type="inferred from homology"/>
<feature type="transmembrane region" description="Helical" evidence="10">
    <location>
        <begin position="118"/>
        <end position="138"/>
    </location>
</feature>
<evidence type="ECO:0000313" key="13">
    <source>
        <dbReference type="Proteomes" id="UP000308730"/>
    </source>
</evidence>
<evidence type="ECO:0000256" key="8">
    <source>
        <dbReference type="PIRNR" id="PIRNR017228"/>
    </source>
</evidence>
<dbReference type="InterPro" id="IPR013866">
    <property type="entry name" value="Sphingolipid_d4-desaturase_N"/>
</dbReference>
<keyword evidence="5 8" id="KW-0560">Oxidoreductase</keyword>
<dbReference type="PIRSF" id="PIRSF017228">
    <property type="entry name" value="Sphnglp_dlt4_des"/>
    <property type="match status" value="1"/>
</dbReference>
<comment type="subcellular location">
    <subcellularLocation>
        <location evidence="1">Membrane</location>
        <topology evidence="1">Multi-pass membrane protein</topology>
    </subcellularLocation>
</comment>
<comment type="pathway">
    <text evidence="8">Lipid metabolism; sphingolipid metabolism.</text>
</comment>
<dbReference type="EC" id="1.14.19.17" evidence="8"/>
<dbReference type="InterPro" id="IPR005804">
    <property type="entry name" value="FA_desaturase_dom"/>
</dbReference>
<dbReference type="PANTHER" id="PTHR12879">
    <property type="entry name" value="SPHINGOLIPID DELTA 4 DESATURASE/C-4 HYDROXYLASE PROTEIN DES2"/>
    <property type="match status" value="1"/>
</dbReference>
<keyword evidence="3 10" id="KW-0812">Transmembrane</keyword>
<feature type="transmembrane region" description="Helical" evidence="10">
    <location>
        <begin position="204"/>
        <end position="220"/>
    </location>
</feature>
<dbReference type="Proteomes" id="UP000308730">
    <property type="component" value="Unassembled WGS sequence"/>
</dbReference>
<comment type="catalytic activity">
    <reaction evidence="8">
        <text>an N-acylsphinganine + 2 Fe(II)-[cytochrome b5] + O2 + 2 H(+) = an N-acylsphing-4-enine + 2 Fe(III)-[cytochrome b5] + 2 H2O</text>
        <dbReference type="Rhea" id="RHEA:46544"/>
        <dbReference type="Rhea" id="RHEA-COMP:10438"/>
        <dbReference type="Rhea" id="RHEA-COMP:10439"/>
        <dbReference type="ChEBI" id="CHEBI:15377"/>
        <dbReference type="ChEBI" id="CHEBI:15378"/>
        <dbReference type="ChEBI" id="CHEBI:15379"/>
        <dbReference type="ChEBI" id="CHEBI:29033"/>
        <dbReference type="ChEBI" id="CHEBI:29034"/>
        <dbReference type="ChEBI" id="CHEBI:31488"/>
        <dbReference type="ChEBI" id="CHEBI:52639"/>
        <dbReference type="EC" id="1.14.19.17"/>
    </reaction>
</comment>
<keyword evidence="4 10" id="KW-1133">Transmembrane helix</keyword>
<dbReference type="PANTHER" id="PTHR12879:SF8">
    <property type="entry name" value="SPHINGOLIPID DELTA(4)-DESATURASE DES1"/>
    <property type="match status" value="1"/>
</dbReference>
<feature type="region of interest" description="Disordered" evidence="9">
    <location>
        <begin position="24"/>
        <end position="54"/>
    </location>
</feature>
<dbReference type="Pfam" id="PF00487">
    <property type="entry name" value="FA_desaturase"/>
    <property type="match status" value="1"/>
</dbReference>
<evidence type="ECO:0000259" key="11">
    <source>
        <dbReference type="SMART" id="SM01269"/>
    </source>
</evidence>
<dbReference type="OrthoDB" id="200948at2759"/>
<evidence type="ECO:0000256" key="7">
    <source>
        <dbReference type="ARBA" id="ARBA00023136"/>
    </source>
</evidence>
<dbReference type="GO" id="GO:0046513">
    <property type="term" value="P:ceramide biosynthetic process"/>
    <property type="evidence" value="ECO:0007669"/>
    <property type="project" value="TreeGrafter"/>
</dbReference>
<accession>A0A4S4N1U6</accession>
<evidence type="ECO:0000256" key="4">
    <source>
        <dbReference type="ARBA" id="ARBA00022989"/>
    </source>
</evidence>
<feature type="transmembrane region" description="Helical" evidence="10">
    <location>
        <begin position="93"/>
        <end position="112"/>
    </location>
</feature>
<gene>
    <name evidence="12" type="ORF">EUX98_g4483</name>
</gene>
<keyword evidence="6 8" id="KW-0443">Lipid metabolism</keyword>
<sequence length="388" mass="43555">MTGTQEPIKLSPGADFSLYGGAESFAEGRSPRRTTIASESVKDDGKTHFGPPQDPSDFLWLLTEEPHRSRRMAILKAHPEVTKLMGHEPLTKFVVFGVVALQVSLAIMLRHTRPLSPLFITCAYVIGGTANHNLFLAIHEITHNLAFKGIAVNKALAIFANLPIGIPYSAAFKKYHIEHHKQLGEDGVDTDLPSRLELLCLNNVLGKVFFATFQILFYALRPTFVRAQQLTTWHYLNIVAQLVFDYVLVKSFGVRPLIYLITSSFFAGSLHPLAGHFIAEHYVWDGLEQETYSYYGPLNVLAYNVGYHNEHHDFPSVPWTRLPALRALAPEFYDTIPSHPSWPMVTINFIRDKEAGIFARAKRLTKDKRLSEAAKAAKAEVKSNESDE</sequence>
<organism evidence="12 13">
    <name type="scientific">Antrodiella citrinella</name>
    <dbReference type="NCBI Taxonomy" id="2447956"/>
    <lineage>
        <taxon>Eukaryota</taxon>
        <taxon>Fungi</taxon>
        <taxon>Dikarya</taxon>
        <taxon>Basidiomycota</taxon>
        <taxon>Agaricomycotina</taxon>
        <taxon>Agaricomycetes</taxon>
        <taxon>Polyporales</taxon>
        <taxon>Steccherinaceae</taxon>
        <taxon>Antrodiella</taxon>
    </lineage>
</organism>
<evidence type="ECO:0000313" key="12">
    <source>
        <dbReference type="EMBL" id="THH29700.1"/>
    </source>
</evidence>
<keyword evidence="13" id="KW-1185">Reference proteome</keyword>
<reference evidence="12 13" key="1">
    <citation type="submission" date="2019-02" db="EMBL/GenBank/DDBJ databases">
        <title>Genome sequencing of the rare red list fungi Antrodiella citrinella (Flaviporus citrinellus).</title>
        <authorList>
            <person name="Buettner E."/>
            <person name="Kellner H."/>
        </authorList>
    </citation>
    <scope>NUCLEOTIDE SEQUENCE [LARGE SCALE GENOMIC DNA]</scope>
    <source>
        <strain evidence="12 13">DSM 108506</strain>
    </source>
</reference>
<evidence type="ECO:0000256" key="6">
    <source>
        <dbReference type="ARBA" id="ARBA00023098"/>
    </source>
</evidence>
<keyword evidence="7 8" id="KW-0472">Membrane</keyword>
<evidence type="ECO:0000256" key="1">
    <source>
        <dbReference type="ARBA" id="ARBA00004141"/>
    </source>
</evidence>
<keyword evidence="8" id="KW-0746">Sphingolipid metabolism</keyword>
<evidence type="ECO:0000256" key="3">
    <source>
        <dbReference type="ARBA" id="ARBA00022692"/>
    </source>
</evidence>
<comment type="similarity">
    <text evidence="2 8">Belongs to the fatty acid desaturase type 1 family. DEGS subfamily.</text>
</comment>
<evidence type="ECO:0000256" key="10">
    <source>
        <dbReference type="SAM" id="Phobius"/>
    </source>
</evidence>
<evidence type="ECO:0000256" key="5">
    <source>
        <dbReference type="ARBA" id="ARBA00023002"/>
    </source>
</evidence>
<dbReference type="AlphaFoldDB" id="A0A4S4N1U6"/>
<comment type="function">
    <text evidence="8">Delta(4)-fatty-acid desaturase which introduces a double bond at the 4-position in the long-chain base (LCB) of ceramides.</text>
</comment>
<dbReference type="GO" id="GO:0042284">
    <property type="term" value="F:sphingolipid delta-4 desaturase activity"/>
    <property type="evidence" value="ECO:0007669"/>
    <property type="project" value="UniProtKB-UniRule"/>
</dbReference>
<dbReference type="GO" id="GO:0016020">
    <property type="term" value="C:membrane"/>
    <property type="evidence" value="ECO:0007669"/>
    <property type="project" value="UniProtKB-SubCell"/>
</dbReference>
<dbReference type="EMBL" id="SGPM01000111">
    <property type="protein sequence ID" value="THH29700.1"/>
    <property type="molecule type" value="Genomic_DNA"/>
</dbReference>